<dbReference type="SUPFAM" id="SSF101116">
    <property type="entry name" value="Flagellar export chaperone FliS"/>
    <property type="match status" value="1"/>
</dbReference>
<keyword evidence="4" id="KW-1005">Bacterial flagellum biogenesis</keyword>
<keyword evidence="8" id="KW-1185">Reference proteome</keyword>
<dbReference type="Gene3D" id="1.20.120.340">
    <property type="entry name" value="Flagellar protein FliS"/>
    <property type="match status" value="1"/>
</dbReference>
<evidence type="ECO:0000256" key="6">
    <source>
        <dbReference type="SAM" id="MobiDB-lite"/>
    </source>
</evidence>
<dbReference type="AlphaFoldDB" id="A0A850T9R3"/>
<organism evidence="7 8">
    <name type="scientific">Desulfobacter latus</name>
    <dbReference type="NCBI Taxonomy" id="2292"/>
    <lineage>
        <taxon>Bacteria</taxon>
        <taxon>Pseudomonadati</taxon>
        <taxon>Thermodesulfobacteriota</taxon>
        <taxon>Desulfobacteria</taxon>
        <taxon>Desulfobacterales</taxon>
        <taxon>Desulfobacteraceae</taxon>
        <taxon>Desulfobacter</taxon>
    </lineage>
</organism>
<evidence type="ECO:0000256" key="1">
    <source>
        <dbReference type="ARBA" id="ARBA00004514"/>
    </source>
</evidence>
<evidence type="ECO:0000256" key="2">
    <source>
        <dbReference type="ARBA" id="ARBA00008787"/>
    </source>
</evidence>
<evidence type="ECO:0000313" key="7">
    <source>
        <dbReference type="EMBL" id="NWH04947.1"/>
    </source>
</evidence>
<evidence type="ECO:0000313" key="8">
    <source>
        <dbReference type="Proteomes" id="UP000553343"/>
    </source>
</evidence>
<dbReference type="PANTHER" id="PTHR34773:SF1">
    <property type="entry name" value="FLAGELLAR SECRETION CHAPERONE FLIS"/>
    <property type="match status" value="1"/>
</dbReference>
<comment type="similarity">
    <text evidence="2">Belongs to the FliS family.</text>
</comment>
<keyword evidence="7" id="KW-0282">Flagellum</keyword>
<dbReference type="GO" id="GO:0071973">
    <property type="term" value="P:bacterial-type flagellum-dependent cell motility"/>
    <property type="evidence" value="ECO:0007669"/>
    <property type="project" value="TreeGrafter"/>
</dbReference>
<name>A0A850T9R3_9BACT</name>
<evidence type="ECO:0000256" key="3">
    <source>
        <dbReference type="ARBA" id="ARBA00022490"/>
    </source>
</evidence>
<dbReference type="InterPro" id="IPR003713">
    <property type="entry name" value="FliS"/>
</dbReference>
<dbReference type="InterPro" id="IPR036584">
    <property type="entry name" value="FliS_sf"/>
</dbReference>
<dbReference type="GO" id="GO:0005829">
    <property type="term" value="C:cytosol"/>
    <property type="evidence" value="ECO:0007669"/>
    <property type="project" value="UniProtKB-SubCell"/>
</dbReference>
<accession>A0A850T9R3</accession>
<evidence type="ECO:0000256" key="5">
    <source>
        <dbReference type="ARBA" id="ARBA00023186"/>
    </source>
</evidence>
<keyword evidence="7" id="KW-0966">Cell projection</keyword>
<dbReference type="EMBL" id="JACADJ010000021">
    <property type="protein sequence ID" value="NWH04947.1"/>
    <property type="molecule type" value="Genomic_DNA"/>
</dbReference>
<dbReference type="NCBIfam" id="TIGR00208">
    <property type="entry name" value="fliS"/>
    <property type="match status" value="1"/>
</dbReference>
<gene>
    <name evidence="7" type="primary">fliS</name>
    <name evidence="7" type="ORF">HXW94_08125</name>
</gene>
<proteinExistence type="inferred from homology"/>
<feature type="compositionally biased region" description="Basic and acidic residues" evidence="6">
    <location>
        <begin position="125"/>
        <end position="137"/>
    </location>
</feature>
<keyword evidence="5" id="KW-0143">Chaperone</keyword>
<dbReference type="Proteomes" id="UP000553343">
    <property type="component" value="Unassembled WGS sequence"/>
</dbReference>
<dbReference type="PANTHER" id="PTHR34773">
    <property type="entry name" value="FLAGELLAR SECRETION CHAPERONE FLIS"/>
    <property type="match status" value="1"/>
</dbReference>
<comment type="caution">
    <text evidence="7">The sequence shown here is derived from an EMBL/GenBank/DDBJ whole genome shotgun (WGS) entry which is preliminary data.</text>
</comment>
<sequence length="170" mass="19117">MIAQVNTYMTNYYDGMTPEQLILLLFKGALDRIELARQGIKENNPRKRGENLGKVIAIVSELNTSVNTEMQDEGTRFLRGLYGAILVELPKVSISNDISILDRTEKYITRLKDIWESDVMHKPRQVEEAVPKEKRAEPATIKRSIPPAPMPNVAAYGGQGSVKRLNSFSV</sequence>
<keyword evidence="7" id="KW-0969">Cilium</keyword>
<comment type="subcellular location">
    <subcellularLocation>
        <location evidence="1">Cytoplasm</location>
        <location evidence="1">Cytosol</location>
    </subcellularLocation>
</comment>
<dbReference type="CDD" id="cd16098">
    <property type="entry name" value="FliS"/>
    <property type="match status" value="1"/>
</dbReference>
<dbReference type="Pfam" id="PF02561">
    <property type="entry name" value="FliS"/>
    <property type="match status" value="1"/>
</dbReference>
<protein>
    <submittedName>
        <fullName evidence="7">Flagellar export chaperone FliS</fullName>
    </submittedName>
</protein>
<keyword evidence="3" id="KW-0963">Cytoplasm</keyword>
<reference evidence="7 8" key="1">
    <citation type="submission" date="2020-06" db="EMBL/GenBank/DDBJ databases">
        <title>High-quality draft genome of sulfate reducer Desulfobacter latus type strain AcrS2 isolated from marine sediment.</title>
        <authorList>
            <person name="Hoppe M."/>
            <person name="Larsen C.K."/>
            <person name="Marshall I.P.G."/>
            <person name="Schramm A."/>
            <person name="Marietou A.G."/>
        </authorList>
    </citation>
    <scope>NUCLEOTIDE SEQUENCE [LARGE SCALE GENOMIC DNA]</scope>
    <source>
        <strain evidence="7 8">AcRS2</strain>
    </source>
</reference>
<evidence type="ECO:0000256" key="4">
    <source>
        <dbReference type="ARBA" id="ARBA00022795"/>
    </source>
</evidence>
<dbReference type="RefSeq" id="WP_178366401.1">
    <property type="nucleotide sequence ID" value="NZ_JACADJ010000021.1"/>
</dbReference>
<dbReference type="GO" id="GO:0044780">
    <property type="term" value="P:bacterial-type flagellum assembly"/>
    <property type="evidence" value="ECO:0007669"/>
    <property type="project" value="InterPro"/>
</dbReference>
<feature type="region of interest" description="Disordered" evidence="6">
    <location>
        <begin position="125"/>
        <end position="158"/>
    </location>
</feature>